<dbReference type="InParanoid" id="S2K225"/>
<dbReference type="Proteomes" id="UP000014254">
    <property type="component" value="Unassembled WGS sequence"/>
</dbReference>
<proteinExistence type="predicted"/>
<sequence length="525" mass="60298">MYFDEVISGEWDLDKAVIYYKQQTENVLPVHQIGNDLNTVIRSRPNYTEHSRNKAKELLKSYNKKWPKSIRLKGKEAERSQSIVINDNHGTISNYSNTTTTIINTDVGEKRKHSGDVMPSTSKNKMRPVDEESRPVEKEEGRPVEEEDRFWDKWIRFIKNAQTNPDLHRFACERHGVLRLGHGINNNNLSDEDYSALKTCLLETNTNCIPDVINGVESHLYEILDIVDAEQLLFKIKWPEIKSTDADYLSSMQFVQEITISVYNFAYKQNLAVSLEQSYRDVLIFPLLKACVNIISNDSLLFIPGEVSLESMTAQLANSKKILAPNEKYYADGMISYLKNEICIYEASGPFGANEKSKQNFDFHKALFGLLSCIATIAQSYSYATLETFSKLKLYFVQTKGSSIQLWYLRHLQDNTYVIARETKLKLSNDKERYADTVLDCLQFAGLFKNRLNSTMGVINELISEHNKMSIMRRTRRNASTESPPQQLLSAIIKPTIIKLTESKHSKEMHKLGPDSFLDDFLFDN</sequence>
<gene>
    <name evidence="2" type="ORF">HMPREF1544_03973</name>
</gene>
<dbReference type="eggNOG" id="ENOG502TAER">
    <property type="taxonomic scope" value="Eukaryota"/>
</dbReference>
<dbReference type="AlphaFoldDB" id="S2K225"/>
<name>S2K225_MUCC1</name>
<accession>S2K225</accession>
<evidence type="ECO:0000313" key="3">
    <source>
        <dbReference type="Proteomes" id="UP000014254"/>
    </source>
</evidence>
<keyword evidence="3" id="KW-1185">Reference proteome</keyword>
<feature type="region of interest" description="Disordered" evidence="1">
    <location>
        <begin position="105"/>
        <end position="141"/>
    </location>
</feature>
<dbReference type="OMA" id="HRFACER"/>
<evidence type="ECO:0000256" key="1">
    <source>
        <dbReference type="SAM" id="MobiDB-lite"/>
    </source>
</evidence>
<feature type="compositionally biased region" description="Basic and acidic residues" evidence="1">
    <location>
        <begin position="127"/>
        <end position="141"/>
    </location>
</feature>
<reference evidence="3" key="1">
    <citation type="submission" date="2013-05" db="EMBL/GenBank/DDBJ databases">
        <title>The Genome sequence of Mucor circinelloides f. circinelloides 1006PhL.</title>
        <authorList>
            <consortium name="The Broad Institute Genomics Platform"/>
            <person name="Cuomo C."/>
            <person name="Earl A."/>
            <person name="Findley K."/>
            <person name="Lee S.C."/>
            <person name="Walker B."/>
            <person name="Young S."/>
            <person name="Zeng Q."/>
            <person name="Gargeya S."/>
            <person name="Fitzgerald M."/>
            <person name="Haas B."/>
            <person name="Abouelleil A."/>
            <person name="Allen A.W."/>
            <person name="Alvarado L."/>
            <person name="Arachchi H.M."/>
            <person name="Berlin A.M."/>
            <person name="Chapman S.B."/>
            <person name="Gainer-Dewar J."/>
            <person name="Goldberg J."/>
            <person name="Griggs A."/>
            <person name="Gujja S."/>
            <person name="Hansen M."/>
            <person name="Howarth C."/>
            <person name="Imamovic A."/>
            <person name="Ireland A."/>
            <person name="Larimer J."/>
            <person name="McCowan C."/>
            <person name="Murphy C."/>
            <person name="Pearson M."/>
            <person name="Poon T.W."/>
            <person name="Priest M."/>
            <person name="Roberts A."/>
            <person name="Saif S."/>
            <person name="Shea T."/>
            <person name="Sisk P."/>
            <person name="Sykes S."/>
            <person name="Wortman J."/>
            <person name="Nusbaum C."/>
            <person name="Birren B."/>
        </authorList>
    </citation>
    <scope>NUCLEOTIDE SEQUENCE [LARGE SCALE GENOMIC DNA]</scope>
    <source>
        <strain evidence="3">1006PhL</strain>
    </source>
</reference>
<protein>
    <submittedName>
        <fullName evidence="2">Uncharacterized protein</fullName>
    </submittedName>
</protein>
<dbReference type="VEuPathDB" id="FungiDB:HMPREF1544_03973"/>
<organism evidence="2 3">
    <name type="scientific">Mucor circinelloides f. circinelloides (strain 1006PhL)</name>
    <name type="common">Mucormycosis agent</name>
    <name type="synonym">Calyptromyces circinelloides</name>
    <dbReference type="NCBI Taxonomy" id="1220926"/>
    <lineage>
        <taxon>Eukaryota</taxon>
        <taxon>Fungi</taxon>
        <taxon>Fungi incertae sedis</taxon>
        <taxon>Mucoromycota</taxon>
        <taxon>Mucoromycotina</taxon>
        <taxon>Mucoromycetes</taxon>
        <taxon>Mucorales</taxon>
        <taxon>Mucorineae</taxon>
        <taxon>Mucoraceae</taxon>
        <taxon>Mucor</taxon>
    </lineage>
</organism>
<dbReference type="EMBL" id="KE123938">
    <property type="protein sequence ID" value="EPB89233.1"/>
    <property type="molecule type" value="Genomic_DNA"/>
</dbReference>
<dbReference type="OrthoDB" id="2243575at2759"/>
<evidence type="ECO:0000313" key="2">
    <source>
        <dbReference type="EMBL" id="EPB89233.1"/>
    </source>
</evidence>